<gene>
    <name evidence="1" type="ORF">EVOR1521_LOCUS14585</name>
</gene>
<evidence type="ECO:0000313" key="1">
    <source>
        <dbReference type="EMBL" id="CAJ1388797.1"/>
    </source>
</evidence>
<sequence>MAGGSESLTALCTIITTTSPTPSNPSTELICSTLNSLAEHAPALLQCRHILVCDGYKCGSNSKFRSGLVTAERAHAYQQYMEALDRLAHEKASPAWERVEVVRLTERQGFGFAVKAALELVDTRFVCIMQHDRTFMRPFPGVLSLLQAMIQDPRLKMVGLPTTTNDPPRYISQAITKLGAMKVVHPPFETLALTSSACPDFRFIPMIMWHDSTHFASTQYYREFVFSRRQILVTRGGFIEDKLGQQQGMDLREIGWTSHARYGTFLLDDGAPAPARMVGHLNGKRYLRSSIKVALEVAERAKASLADVPESEDGLATDELAIGCRYYQRKA</sequence>
<dbReference type="Proteomes" id="UP001178507">
    <property type="component" value="Unassembled WGS sequence"/>
</dbReference>
<proteinExistence type="predicted"/>
<accession>A0AA36IJ77</accession>
<dbReference type="EMBL" id="CAUJNA010001768">
    <property type="protein sequence ID" value="CAJ1388797.1"/>
    <property type="molecule type" value="Genomic_DNA"/>
</dbReference>
<name>A0AA36IJ77_9DINO</name>
<dbReference type="SUPFAM" id="SSF53448">
    <property type="entry name" value="Nucleotide-diphospho-sugar transferases"/>
    <property type="match status" value="1"/>
</dbReference>
<reference evidence="1" key="1">
    <citation type="submission" date="2023-08" db="EMBL/GenBank/DDBJ databases">
        <authorList>
            <person name="Chen Y."/>
            <person name="Shah S."/>
            <person name="Dougan E. K."/>
            <person name="Thang M."/>
            <person name="Chan C."/>
        </authorList>
    </citation>
    <scope>NUCLEOTIDE SEQUENCE</scope>
</reference>
<dbReference type="AlphaFoldDB" id="A0AA36IJ77"/>
<evidence type="ECO:0000313" key="2">
    <source>
        <dbReference type="Proteomes" id="UP001178507"/>
    </source>
</evidence>
<protein>
    <submittedName>
        <fullName evidence="1">Uncharacterized protein</fullName>
    </submittedName>
</protein>
<organism evidence="1 2">
    <name type="scientific">Effrenium voratum</name>
    <dbReference type="NCBI Taxonomy" id="2562239"/>
    <lineage>
        <taxon>Eukaryota</taxon>
        <taxon>Sar</taxon>
        <taxon>Alveolata</taxon>
        <taxon>Dinophyceae</taxon>
        <taxon>Suessiales</taxon>
        <taxon>Symbiodiniaceae</taxon>
        <taxon>Effrenium</taxon>
    </lineage>
</organism>
<comment type="caution">
    <text evidence="1">The sequence shown here is derived from an EMBL/GenBank/DDBJ whole genome shotgun (WGS) entry which is preliminary data.</text>
</comment>
<keyword evidence="2" id="KW-1185">Reference proteome</keyword>
<dbReference type="InterPro" id="IPR029044">
    <property type="entry name" value="Nucleotide-diphossugar_trans"/>
</dbReference>